<dbReference type="InterPro" id="IPR001584">
    <property type="entry name" value="Integrase_cat-core"/>
</dbReference>
<reference evidence="2 3" key="1">
    <citation type="journal article" date="2023" name="BMC Biol.">
        <title>The compact genome of the sponge Oopsacas minuta (Hexactinellida) is lacking key metazoan core genes.</title>
        <authorList>
            <person name="Santini S."/>
            <person name="Schenkelaars Q."/>
            <person name="Jourda C."/>
            <person name="Duchesne M."/>
            <person name="Belahbib H."/>
            <person name="Rocher C."/>
            <person name="Selva M."/>
            <person name="Riesgo A."/>
            <person name="Vervoort M."/>
            <person name="Leys S.P."/>
            <person name="Kodjabachian L."/>
            <person name="Le Bivic A."/>
            <person name="Borchiellini C."/>
            <person name="Claverie J.M."/>
            <person name="Renard E."/>
        </authorList>
    </citation>
    <scope>NUCLEOTIDE SEQUENCE [LARGE SCALE GENOMIC DNA]</scope>
    <source>
        <strain evidence="2">SPO-2</strain>
    </source>
</reference>
<dbReference type="PANTHER" id="PTHR37984">
    <property type="entry name" value="PROTEIN CBG26694"/>
    <property type="match status" value="1"/>
</dbReference>
<gene>
    <name evidence="2" type="ORF">LOD99_1722</name>
</gene>
<dbReference type="PANTHER" id="PTHR37984:SF5">
    <property type="entry name" value="PROTEIN NYNRIN-LIKE"/>
    <property type="match status" value="1"/>
</dbReference>
<dbReference type="InterPro" id="IPR050951">
    <property type="entry name" value="Retrovirus_Pol_polyprotein"/>
</dbReference>
<evidence type="ECO:0000313" key="2">
    <source>
        <dbReference type="EMBL" id="KAI6655988.1"/>
    </source>
</evidence>
<name>A0AAV7K5B2_9METZ</name>
<dbReference type="SUPFAM" id="SSF53098">
    <property type="entry name" value="Ribonuclease H-like"/>
    <property type="match status" value="1"/>
</dbReference>
<dbReference type="AlphaFoldDB" id="A0AAV7K5B2"/>
<dbReference type="Gene3D" id="3.30.420.10">
    <property type="entry name" value="Ribonuclease H-like superfamily/Ribonuclease H"/>
    <property type="match status" value="1"/>
</dbReference>
<proteinExistence type="predicted"/>
<dbReference type="GO" id="GO:0003676">
    <property type="term" value="F:nucleic acid binding"/>
    <property type="evidence" value="ECO:0007669"/>
    <property type="project" value="InterPro"/>
</dbReference>
<protein>
    <submittedName>
        <fullName evidence="2">Gypsy retrotransposon integrase-like protein 1-like</fullName>
    </submittedName>
</protein>
<comment type="caution">
    <text evidence="2">The sequence shown here is derived from an EMBL/GenBank/DDBJ whole genome shotgun (WGS) entry which is preliminary data.</text>
</comment>
<dbReference type="EMBL" id="JAKMXF010000166">
    <property type="protein sequence ID" value="KAI6655988.1"/>
    <property type="molecule type" value="Genomic_DNA"/>
</dbReference>
<dbReference type="PROSITE" id="PS50994">
    <property type="entry name" value="INTEGRASE"/>
    <property type="match status" value="1"/>
</dbReference>
<dbReference type="Proteomes" id="UP001165289">
    <property type="component" value="Unassembled WGS sequence"/>
</dbReference>
<sequence length="504" mass="58188">MDPTEYESFVNYLQFNSYPLDATKNEKRFLRKKAAKYAINSNKLVKPSGNTLLIVIKADQKLDILKEVHDNAGHQCFRYSYRITNERYFWPGMYTEIRTYIQKCVPCQRNQPSLKAPTIPLQPLPVITKVWFRVGMDLTGPLIESEGYKYILTFIDHFTKWIETRPLKTKNARDVATGVFSIYCRQGAPVQIVTDNGREFTNTISKTLQEIHGCKLLFSAPYHPQTNGLVESTHKAIKQSLKKSLSEKRDDWFHYLEQVTFSINIRPRETTKYSAFELMHGCRKPRLPFEAENLAFLYPDVSMEENSLEDNDNDDELLEFMKNEQEDSFQQAGKNLINSKKIMKEQFDKKVNPITQSFKVNDEVLIENVFRMRSKGGKLQDKWIGPYPITKVSTRTLQVCKNKAITRVKRSKAKLWRGSSTTISTRKSIKLNPLISNLTEENAQLFDEDEILSISSLFLAGEEVVFATSEQEDSQSRREIIDLLLSMKEHVIGSLQSNIPLSTT</sequence>
<feature type="domain" description="Integrase catalytic" evidence="1">
    <location>
        <begin position="119"/>
        <end position="283"/>
    </location>
</feature>
<dbReference type="InterPro" id="IPR012337">
    <property type="entry name" value="RNaseH-like_sf"/>
</dbReference>
<keyword evidence="3" id="KW-1185">Reference proteome</keyword>
<dbReference type="InterPro" id="IPR036397">
    <property type="entry name" value="RNaseH_sf"/>
</dbReference>
<dbReference type="Pfam" id="PF17921">
    <property type="entry name" value="Integrase_H2C2"/>
    <property type="match status" value="1"/>
</dbReference>
<dbReference type="Pfam" id="PF00665">
    <property type="entry name" value="rve"/>
    <property type="match status" value="1"/>
</dbReference>
<accession>A0AAV7K5B2</accession>
<dbReference type="Gene3D" id="1.10.340.70">
    <property type="match status" value="1"/>
</dbReference>
<dbReference type="InterPro" id="IPR041588">
    <property type="entry name" value="Integrase_H2C2"/>
</dbReference>
<evidence type="ECO:0000313" key="3">
    <source>
        <dbReference type="Proteomes" id="UP001165289"/>
    </source>
</evidence>
<organism evidence="2 3">
    <name type="scientific">Oopsacas minuta</name>
    <dbReference type="NCBI Taxonomy" id="111878"/>
    <lineage>
        <taxon>Eukaryota</taxon>
        <taxon>Metazoa</taxon>
        <taxon>Porifera</taxon>
        <taxon>Hexactinellida</taxon>
        <taxon>Hexasterophora</taxon>
        <taxon>Lyssacinosida</taxon>
        <taxon>Leucopsacidae</taxon>
        <taxon>Oopsacas</taxon>
    </lineage>
</organism>
<evidence type="ECO:0000259" key="1">
    <source>
        <dbReference type="PROSITE" id="PS50994"/>
    </source>
</evidence>
<dbReference type="GO" id="GO:0015074">
    <property type="term" value="P:DNA integration"/>
    <property type="evidence" value="ECO:0007669"/>
    <property type="project" value="InterPro"/>
</dbReference>